<dbReference type="PANTHER" id="PTHR37306:SF1">
    <property type="entry name" value="COLICIN V PRODUCTION PROTEIN"/>
    <property type="match status" value="1"/>
</dbReference>
<evidence type="ECO:0000256" key="2">
    <source>
        <dbReference type="ARBA" id="ARBA00022692"/>
    </source>
</evidence>
<comment type="subcellular location">
    <subcellularLocation>
        <location evidence="1">Membrane</location>
        <topology evidence="1">Multi-pass membrane protein</topology>
    </subcellularLocation>
</comment>
<dbReference type="InterPro" id="IPR003825">
    <property type="entry name" value="Colicin-V_CvpA"/>
</dbReference>
<evidence type="ECO:0000256" key="5">
    <source>
        <dbReference type="SAM" id="Phobius"/>
    </source>
</evidence>
<reference evidence="6" key="1">
    <citation type="journal article" date="2014" name="Front. Microbiol.">
        <title>High frequency of phylogenetically diverse reductive dehalogenase-homologous genes in deep subseafloor sedimentary metagenomes.</title>
        <authorList>
            <person name="Kawai M."/>
            <person name="Futagami T."/>
            <person name="Toyoda A."/>
            <person name="Takaki Y."/>
            <person name="Nishi S."/>
            <person name="Hori S."/>
            <person name="Arai W."/>
            <person name="Tsubouchi T."/>
            <person name="Morono Y."/>
            <person name="Uchiyama I."/>
            <person name="Ito T."/>
            <person name="Fujiyama A."/>
            <person name="Inagaki F."/>
            <person name="Takami H."/>
        </authorList>
    </citation>
    <scope>NUCLEOTIDE SEQUENCE</scope>
    <source>
        <strain evidence="6">Expedition CK06-06</strain>
    </source>
</reference>
<feature type="transmembrane region" description="Helical" evidence="5">
    <location>
        <begin position="99"/>
        <end position="121"/>
    </location>
</feature>
<evidence type="ECO:0000256" key="1">
    <source>
        <dbReference type="ARBA" id="ARBA00004141"/>
    </source>
</evidence>
<dbReference type="PANTHER" id="PTHR37306">
    <property type="entry name" value="COLICIN V PRODUCTION PROTEIN"/>
    <property type="match status" value="1"/>
</dbReference>
<feature type="non-terminal residue" evidence="6">
    <location>
        <position position="125"/>
    </location>
</feature>
<proteinExistence type="predicted"/>
<evidence type="ECO:0000256" key="4">
    <source>
        <dbReference type="ARBA" id="ARBA00023136"/>
    </source>
</evidence>
<feature type="transmembrane region" description="Helical" evidence="5">
    <location>
        <begin position="31"/>
        <end position="48"/>
    </location>
</feature>
<comment type="caution">
    <text evidence="6">The sequence shown here is derived from an EMBL/GenBank/DDBJ whole genome shotgun (WGS) entry which is preliminary data.</text>
</comment>
<keyword evidence="2 5" id="KW-0812">Transmembrane</keyword>
<dbReference type="Pfam" id="PF02674">
    <property type="entry name" value="Colicin_V"/>
    <property type="match status" value="1"/>
</dbReference>
<evidence type="ECO:0008006" key="7">
    <source>
        <dbReference type="Google" id="ProtNLM"/>
    </source>
</evidence>
<keyword evidence="4 5" id="KW-0472">Membrane</keyword>
<dbReference type="GO" id="GO:0009403">
    <property type="term" value="P:toxin biosynthetic process"/>
    <property type="evidence" value="ECO:0007669"/>
    <property type="project" value="InterPro"/>
</dbReference>
<keyword evidence="3 5" id="KW-1133">Transmembrane helix</keyword>
<gene>
    <name evidence="6" type="ORF">S12H4_59108</name>
</gene>
<evidence type="ECO:0000256" key="3">
    <source>
        <dbReference type="ARBA" id="ARBA00022989"/>
    </source>
</evidence>
<sequence>MNWLDIVIIVIIAIPTLIGLRVGIIKAILSLAGVIVGVILAGRYYLALSEQLTFIPQANLAKIVAFAIILVGIMIIAGVLASVLKWIASVVLLGWVNRLGGAIFGFVLGAILCSALLAIWAKFLG</sequence>
<dbReference type="EMBL" id="BARW01038536">
    <property type="protein sequence ID" value="GAJ23377.1"/>
    <property type="molecule type" value="Genomic_DNA"/>
</dbReference>
<evidence type="ECO:0000313" key="6">
    <source>
        <dbReference type="EMBL" id="GAJ23377.1"/>
    </source>
</evidence>
<accession>X1VRZ2</accession>
<feature type="transmembrane region" description="Helical" evidence="5">
    <location>
        <begin position="60"/>
        <end position="87"/>
    </location>
</feature>
<dbReference type="GO" id="GO:0016020">
    <property type="term" value="C:membrane"/>
    <property type="evidence" value="ECO:0007669"/>
    <property type="project" value="UniProtKB-SubCell"/>
</dbReference>
<dbReference type="AlphaFoldDB" id="X1VRZ2"/>
<organism evidence="6">
    <name type="scientific">marine sediment metagenome</name>
    <dbReference type="NCBI Taxonomy" id="412755"/>
    <lineage>
        <taxon>unclassified sequences</taxon>
        <taxon>metagenomes</taxon>
        <taxon>ecological metagenomes</taxon>
    </lineage>
</organism>
<feature type="transmembrane region" description="Helical" evidence="5">
    <location>
        <begin position="6"/>
        <end position="24"/>
    </location>
</feature>
<name>X1VRZ2_9ZZZZ</name>
<protein>
    <recommendedName>
        <fullName evidence="7">CvpA family protein</fullName>
    </recommendedName>
</protein>